<keyword evidence="2" id="KW-0326">Glycosidase</keyword>
<dbReference type="GO" id="GO:0006491">
    <property type="term" value="P:N-glycan processing"/>
    <property type="evidence" value="ECO:0007669"/>
    <property type="project" value="TreeGrafter"/>
</dbReference>
<evidence type="ECO:0000313" key="4">
    <source>
        <dbReference type="EMBL" id="PIO38135.1"/>
    </source>
</evidence>
<accession>A0A2G9SDJ6</accession>
<dbReference type="Gene3D" id="3.20.20.80">
    <property type="entry name" value="Glycosidases"/>
    <property type="match status" value="1"/>
</dbReference>
<feature type="non-terminal residue" evidence="4">
    <location>
        <position position="154"/>
    </location>
</feature>
<dbReference type="GO" id="GO:0005975">
    <property type="term" value="P:carbohydrate metabolic process"/>
    <property type="evidence" value="ECO:0007669"/>
    <property type="project" value="InterPro"/>
</dbReference>
<dbReference type="Proteomes" id="UP000228934">
    <property type="component" value="Unassembled WGS sequence"/>
</dbReference>
<comment type="similarity">
    <text evidence="1 2">Belongs to the glycosyl hydrolase 31 family.</text>
</comment>
<dbReference type="GO" id="GO:0004558">
    <property type="term" value="F:alpha-1,4-glucosidase activity"/>
    <property type="evidence" value="ECO:0007669"/>
    <property type="project" value="TreeGrafter"/>
</dbReference>
<feature type="domain" description="Glycoside hydrolase family 31 TIM barrel" evidence="3">
    <location>
        <begin position="38"/>
        <end position="154"/>
    </location>
</feature>
<dbReference type="EMBL" id="KV924337">
    <property type="protein sequence ID" value="PIO38135.1"/>
    <property type="molecule type" value="Genomic_DNA"/>
</dbReference>
<gene>
    <name evidence="4" type="ORF">AB205_0094650</name>
</gene>
<evidence type="ECO:0000256" key="1">
    <source>
        <dbReference type="ARBA" id="ARBA00007806"/>
    </source>
</evidence>
<sequence>MDIRWMSESGIVDVFLLLGPMPQNVFNQYAQLTGTQILPPLFSLGYHQCRWNYEDEADVEAVDSGFDEHNIPYDVFWLDIEHTDGKRYFTWDPDRFPDPVKMQNKLREKRRKLVVISDPHIKVDPNYTLYAEANERGYFVKDREMQNFEGSCWP</sequence>
<dbReference type="Pfam" id="PF01055">
    <property type="entry name" value="Glyco_hydro_31_2nd"/>
    <property type="match status" value="1"/>
</dbReference>
<dbReference type="PANTHER" id="PTHR22762:SF60">
    <property type="entry name" value="NEUTRAL ALPHA-GLUCOSIDASE C"/>
    <property type="match status" value="1"/>
</dbReference>
<evidence type="ECO:0000313" key="5">
    <source>
        <dbReference type="Proteomes" id="UP000228934"/>
    </source>
</evidence>
<evidence type="ECO:0000256" key="2">
    <source>
        <dbReference type="RuleBase" id="RU361185"/>
    </source>
</evidence>
<proteinExistence type="inferred from homology"/>
<keyword evidence="2" id="KW-0378">Hydrolase</keyword>
<name>A0A2G9SDJ6_AQUCT</name>
<organism evidence="4 5">
    <name type="scientific">Aquarana catesbeiana</name>
    <name type="common">American bullfrog</name>
    <name type="synonym">Rana catesbeiana</name>
    <dbReference type="NCBI Taxonomy" id="8400"/>
    <lineage>
        <taxon>Eukaryota</taxon>
        <taxon>Metazoa</taxon>
        <taxon>Chordata</taxon>
        <taxon>Craniata</taxon>
        <taxon>Vertebrata</taxon>
        <taxon>Euteleostomi</taxon>
        <taxon>Amphibia</taxon>
        <taxon>Batrachia</taxon>
        <taxon>Anura</taxon>
        <taxon>Neobatrachia</taxon>
        <taxon>Ranoidea</taxon>
        <taxon>Ranidae</taxon>
        <taxon>Aquarana</taxon>
    </lineage>
</organism>
<dbReference type="OrthoDB" id="3237269at2759"/>
<evidence type="ECO:0000259" key="3">
    <source>
        <dbReference type="Pfam" id="PF01055"/>
    </source>
</evidence>
<protein>
    <recommendedName>
        <fullName evidence="3">Glycoside hydrolase family 31 TIM barrel domain-containing protein</fullName>
    </recommendedName>
</protein>
<dbReference type="InterPro" id="IPR017853">
    <property type="entry name" value="GH"/>
</dbReference>
<dbReference type="InterPro" id="IPR000322">
    <property type="entry name" value="Glyco_hydro_31_TIM"/>
</dbReference>
<dbReference type="AlphaFoldDB" id="A0A2G9SDJ6"/>
<keyword evidence="5" id="KW-1185">Reference proteome</keyword>
<dbReference type="Gene3D" id="2.60.40.1760">
    <property type="entry name" value="glycosyl hydrolase (family 31)"/>
    <property type="match status" value="1"/>
</dbReference>
<reference evidence="5" key="1">
    <citation type="journal article" date="2017" name="Nat. Commun.">
        <title>The North American bullfrog draft genome provides insight into hormonal regulation of long noncoding RNA.</title>
        <authorList>
            <person name="Hammond S.A."/>
            <person name="Warren R.L."/>
            <person name="Vandervalk B.P."/>
            <person name="Kucuk E."/>
            <person name="Khan H."/>
            <person name="Gibb E.A."/>
            <person name="Pandoh P."/>
            <person name="Kirk H."/>
            <person name="Zhao Y."/>
            <person name="Jones M."/>
            <person name="Mungall A.J."/>
            <person name="Coope R."/>
            <person name="Pleasance S."/>
            <person name="Moore R.A."/>
            <person name="Holt R.A."/>
            <person name="Round J.M."/>
            <person name="Ohora S."/>
            <person name="Walle B.V."/>
            <person name="Veldhoen N."/>
            <person name="Helbing C.C."/>
            <person name="Birol I."/>
        </authorList>
    </citation>
    <scope>NUCLEOTIDE SEQUENCE [LARGE SCALE GENOMIC DNA]</scope>
</reference>
<dbReference type="SUPFAM" id="SSF51445">
    <property type="entry name" value="(Trans)glycosidases"/>
    <property type="match status" value="1"/>
</dbReference>
<dbReference type="PANTHER" id="PTHR22762">
    <property type="entry name" value="ALPHA-GLUCOSIDASE"/>
    <property type="match status" value="1"/>
</dbReference>